<evidence type="ECO:0000313" key="4">
    <source>
        <dbReference type="EMBL" id="THF62295.1"/>
    </source>
</evidence>
<reference evidence="4 5" key="1">
    <citation type="submission" date="2019-04" db="EMBL/GenBank/DDBJ databases">
        <title>Azoarcus nasutitermitis sp. nov. isolated from termite nest.</title>
        <authorList>
            <person name="Lin S.-Y."/>
            <person name="Hameed A."/>
            <person name="Hsu Y.-H."/>
            <person name="Young C.-C."/>
        </authorList>
    </citation>
    <scope>NUCLEOTIDE SEQUENCE [LARGE SCALE GENOMIC DNA]</scope>
    <source>
        <strain evidence="4 5">CC-YHH838</strain>
    </source>
</reference>
<keyword evidence="4" id="KW-0378">Hydrolase</keyword>
<dbReference type="OrthoDB" id="332676at2"/>
<dbReference type="PANTHER" id="PTHR10794:SF94">
    <property type="entry name" value="ESTERASE YHET-RELATED"/>
    <property type="match status" value="1"/>
</dbReference>
<dbReference type="GO" id="GO:0034338">
    <property type="term" value="F:short-chain carboxylesterase activity"/>
    <property type="evidence" value="ECO:0007669"/>
    <property type="project" value="TreeGrafter"/>
</dbReference>
<organism evidence="4 5">
    <name type="scientific">Pseudothauera nasutitermitis</name>
    <dbReference type="NCBI Taxonomy" id="2565930"/>
    <lineage>
        <taxon>Bacteria</taxon>
        <taxon>Pseudomonadati</taxon>
        <taxon>Pseudomonadota</taxon>
        <taxon>Betaproteobacteria</taxon>
        <taxon>Rhodocyclales</taxon>
        <taxon>Zoogloeaceae</taxon>
        <taxon>Pseudothauera</taxon>
    </lineage>
</organism>
<sequence length="339" mass="37489">MHPVRRRQTTWPGRPGVHRVSTFRTPFWLPGAHAQTLWPLARKGHAPALRRERWDTPDGDFIDLDWLAAPHGADRPLVVLFHGLEGSSRSHYARALLRALDARGWRGVVPHFRGCSGEPNRLARAYHSGDSAEIDWILRRMAPLAGGAPLFAAGVSLGGNALLKWLGERAEEATGLVAGAAAVCPPLDLSISGRALGQGFNRLYSEHFLRTLRGKALAKHARHPGLFDAQRVRRARSLYEFDDVYTGPVHGYAGADDYWRRASSRPWLGGIRVPTLLLNARNDPFVPPAALPQAGELSPAVRFECPRHGGHVGFLHGAFPGRIDWLPARLLQYFDTLSR</sequence>
<dbReference type="EMBL" id="SSOC01000007">
    <property type="protein sequence ID" value="THF62295.1"/>
    <property type="molecule type" value="Genomic_DNA"/>
</dbReference>
<dbReference type="Proteomes" id="UP000308430">
    <property type="component" value="Unassembled WGS sequence"/>
</dbReference>
<accession>A0A4S4ARB6</accession>
<dbReference type="SUPFAM" id="SSF53474">
    <property type="entry name" value="alpha/beta-Hydrolases"/>
    <property type="match status" value="1"/>
</dbReference>
<dbReference type="NCBIfam" id="NF008218">
    <property type="entry name" value="PRK10985.1"/>
    <property type="match status" value="1"/>
</dbReference>
<evidence type="ECO:0000259" key="3">
    <source>
        <dbReference type="Pfam" id="PF00561"/>
    </source>
</evidence>
<evidence type="ECO:0000256" key="2">
    <source>
        <dbReference type="PIRSR" id="PIRSR005211-1"/>
    </source>
</evidence>
<dbReference type="InterPro" id="IPR012020">
    <property type="entry name" value="ABHD4"/>
</dbReference>
<dbReference type="PIRSF" id="PIRSF005211">
    <property type="entry name" value="Ab_hydro_YheT"/>
    <property type="match status" value="1"/>
</dbReference>
<dbReference type="AlphaFoldDB" id="A0A4S4ARB6"/>
<dbReference type="Pfam" id="PF00561">
    <property type="entry name" value="Abhydrolase_1"/>
    <property type="match status" value="1"/>
</dbReference>
<dbReference type="InterPro" id="IPR029058">
    <property type="entry name" value="AB_hydrolase_fold"/>
</dbReference>
<dbReference type="PANTHER" id="PTHR10794">
    <property type="entry name" value="ABHYDROLASE DOMAIN-CONTAINING PROTEIN"/>
    <property type="match status" value="1"/>
</dbReference>
<feature type="active site" description="Charge relay system" evidence="2">
    <location>
        <position position="311"/>
    </location>
</feature>
<proteinExistence type="inferred from homology"/>
<comment type="similarity">
    <text evidence="1">Belongs to the AB hydrolase superfamily. AB hydrolase 4 family.</text>
</comment>
<gene>
    <name evidence="4" type="ORF">E6C76_18400</name>
</gene>
<dbReference type="InterPro" id="IPR000073">
    <property type="entry name" value="AB_hydrolase_1"/>
</dbReference>
<dbReference type="InterPro" id="IPR050960">
    <property type="entry name" value="AB_hydrolase_4_sf"/>
</dbReference>
<name>A0A4S4ARB6_9RHOO</name>
<feature type="domain" description="AB hydrolase-1" evidence="3">
    <location>
        <begin position="76"/>
        <end position="316"/>
    </location>
</feature>
<feature type="active site" description="Charge relay system" evidence="2">
    <location>
        <position position="283"/>
    </location>
</feature>
<dbReference type="Gene3D" id="3.40.50.1820">
    <property type="entry name" value="alpha/beta hydrolase"/>
    <property type="match status" value="1"/>
</dbReference>
<dbReference type="GO" id="GO:0047372">
    <property type="term" value="F:monoacylglycerol lipase activity"/>
    <property type="evidence" value="ECO:0007669"/>
    <property type="project" value="TreeGrafter"/>
</dbReference>
<protein>
    <submittedName>
        <fullName evidence="4">Hydrolase</fullName>
    </submittedName>
</protein>
<comment type="caution">
    <text evidence="4">The sequence shown here is derived from an EMBL/GenBank/DDBJ whole genome shotgun (WGS) entry which is preliminary data.</text>
</comment>
<evidence type="ECO:0000313" key="5">
    <source>
        <dbReference type="Proteomes" id="UP000308430"/>
    </source>
</evidence>
<evidence type="ECO:0000256" key="1">
    <source>
        <dbReference type="ARBA" id="ARBA00010884"/>
    </source>
</evidence>
<feature type="active site" description="Charge relay system" evidence="2">
    <location>
        <position position="156"/>
    </location>
</feature>
<keyword evidence="5" id="KW-1185">Reference proteome</keyword>